<sequence>GLLTTKFQATTESGPTRHEGDRVSDRRCDLLVITVNATETEVVKKALSEVYGPPAPYYAKINSYWGYAAENHPSVAHLRCGMGGSGVRGAYVQVGEAVRELRPESVVALGVAWGADPEATPLSTVLLSTQVIDFERQRVGTGPAGERVIIARGAKAEASPRLMNRFLVTDYDGTGVTIVEGPLLSGEKLIDDPAFKRELIEMFPDAVGGEMEGVGIQSVCDRERVDWIVVKGVCDFAENKAEDKAHRQTVAATRSAEALCAVLRQGGFS</sequence>
<dbReference type="Pfam" id="PF01048">
    <property type="entry name" value="PNP_UDP_1"/>
    <property type="match status" value="1"/>
</dbReference>
<dbReference type="InterPro" id="IPR000845">
    <property type="entry name" value="Nucleoside_phosphorylase_d"/>
</dbReference>
<gene>
    <name evidence="3" type="ORF">BG844_15335</name>
</gene>
<dbReference type="Proteomes" id="UP000182486">
    <property type="component" value="Unassembled WGS sequence"/>
</dbReference>
<dbReference type="SUPFAM" id="SSF53167">
    <property type="entry name" value="Purine and uridine phosphorylases"/>
    <property type="match status" value="1"/>
</dbReference>
<feature type="region of interest" description="Disordered" evidence="1">
    <location>
        <begin position="1"/>
        <end position="22"/>
    </location>
</feature>
<dbReference type="PANTHER" id="PTHR46832:SF1">
    <property type="entry name" value="5'-METHYLTHIOADENOSINE_S-ADENOSYLHOMOCYSTEINE NUCLEOSIDASE"/>
    <property type="match status" value="1"/>
</dbReference>
<name>A0A1K0FL02_9ACTN</name>
<dbReference type="AlphaFoldDB" id="A0A1K0FL02"/>
<accession>A0A1K0FL02</accession>
<keyword evidence="4" id="KW-1185">Reference proteome</keyword>
<dbReference type="GO" id="GO:0005829">
    <property type="term" value="C:cytosol"/>
    <property type="evidence" value="ECO:0007669"/>
    <property type="project" value="TreeGrafter"/>
</dbReference>
<dbReference type="GO" id="GO:0008782">
    <property type="term" value="F:adenosylhomocysteine nucleosidase activity"/>
    <property type="evidence" value="ECO:0007669"/>
    <property type="project" value="TreeGrafter"/>
</dbReference>
<evidence type="ECO:0000313" key="4">
    <source>
        <dbReference type="Proteomes" id="UP000182486"/>
    </source>
</evidence>
<feature type="non-terminal residue" evidence="3">
    <location>
        <position position="1"/>
    </location>
</feature>
<organism evidence="3 4">
    <name type="scientific">Couchioplanes caeruleus subsp. caeruleus</name>
    <dbReference type="NCBI Taxonomy" id="56427"/>
    <lineage>
        <taxon>Bacteria</taxon>
        <taxon>Bacillati</taxon>
        <taxon>Actinomycetota</taxon>
        <taxon>Actinomycetes</taxon>
        <taxon>Micromonosporales</taxon>
        <taxon>Micromonosporaceae</taxon>
        <taxon>Couchioplanes</taxon>
    </lineage>
</organism>
<protein>
    <recommendedName>
        <fullName evidence="2">Nucleoside phosphorylase domain-containing protein</fullName>
    </recommendedName>
</protein>
<dbReference type="GO" id="GO:0009116">
    <property type="term" value="P:nucleoside metabolic process"/>
    <property type="evidence" value="ECO:0007669"/>
    <property type="project" value="InterPro"/>
</dbReference>
<dbReference type="EMBL" id="MEIA01000157">
    <property type="protein sequence ID" value="OJF13408.1"/>
    <property type="molecule type" value="Genomic_DNA"/>
</dbReference>
<evidence type="ECO:0000259" key="2">
    <source>
        <dbReference type="Pfam" id="PF01048"/>
    </source>
</evidence>
<feature type="compositionally biased region" description="Polar residues" evidence="1">
    <location>
        <begin position="1"/>
        <end position="14"/>
    </location>
</feature>
<evidence type="ECO:0000313" key="3">
    <source>
        <dbReference type="EMBL" id="OJF13408.1"/>
    </source>
</evidence>
<evidence type="ECO:0000256" key="1">
    <source>
        <dbReference type="SAM" id="MobiDB-lite"/>
    </source>
</evidence>
<dbReference type="Gene3D" id="3.40.50.1580">
    <property type="entry name" value="Nucleoside phosphorylase domain"/>
    <property type="match status" value="1"/>
</dbReference>
<reference evidence="3 4" key="1">
    <citation type="submission" date="2016-09" db="EMBL/GenBank/DDBJ databases">
        <title>Couchioplanes caeruleus draft genome sequence.</title>
        <authorList>
            <person name="Sheehan J."/>
            <person name="Caffrey P."/>
        </authorList>
    </citation>
    <scope>NUCLEOTIDE SEQUENCE [LARGE SCALE GENOMIC DNA]</scope>
    <source>
        <strain evidence="3 4">DSM 43634</strain>
    </source>
</reference>
<feature type="domain" description="Nucleoside phosphorylase" evidence="2">
    <location>
        <begin position="73"/>
        <end position="263"/>
    </location>
</feature>
<dbReference type="PANTHER" id="PTHR46832">
    <property type="entry name" value="5'-METHYLTHIOADENOSINE/S-ADENOSYLHOMOCYSTEINE NUCLEOSIDASE"/>
    <property type="match status" value="1"/>
</dbReference>
<dbReference type="GO" id="GO:0008930">
    <property type="term" value="F:methylthioadenosine nucleosidase activity"/>
    <property type="evidence" value="ECO:0007669"/>
    <property type="project" value="TreeGrafter"/>
</dbReference>
<dbReference type="GO" id="GO:0019284">
    <property type="term" value="P:L-methionine salvage from S-adenosylmethionine"/>
    <property type="evidence" value="ECO:0007669"/>
    <property type="project" value="TreeGrafter"/>
</dbReference>
<proteinExistence type="predicted"/>
<comment type="caution">
    <text evidence="3">The sequence shown here is derived from an EMBL/GenBank/DDBJ whole genome shotgun (WGS) entry which is preliminary data.</text>
</comment>
<dbReference type="InterPro" id="IPR035994">
    <property type="entry name" value="Nucleoside_phosphorylase_sf"/>
</dbReference>